<dbReference type="Proteomes" id="UP000327362">
    <property type="component" value="Chromosome"/>
</dbReference>
<dbReference type="SUPFAM" id="SSF55961">
    <property type="entry name" value="Bet v1-like"/>
    <property type="match status" value="1"/>
</dbReference>
<dbReference type="CDD" id="cd07821">
    <property type="entry name" value="PYR_PYL_RCAR_like"/>
    <property type="match status" value="1"/>
</dbReference>
<reference evidence="1 2" key="1">
    <citation type="submission" date="2019-09" db="EMBL/GenBank/DDBJ databases">
        <title>Complete genome sequence of Mycobacterium avium subsp. hominissuis strain JP-H-1.</title>
        <authorList>
            <person name="Kinoshita Y."/>
            <person name="Niwa H."/>
            <person name="Uchida-Fujii E."/>
            <person name="Nukada T."/>
        </authorList>
    </citation>
    <scope>NUCLEOTIDE SEQUENCE [LARGE SCALE GENOMIC DNA]</scope>
    <source>
        <strain evidence="1 2">JP-H-1</strain>
    </source>
</reference>
<organism evidence="1 2">
    <name type="scientific">Mycobacterium avium subsp. hominissuis</name>
    <dbReference type="NCBI Taxonomy" id="439334"/>
    <lineage>
        <taxon>Bacteria</taxon>
        <taxon>Bacillati</taxon>
        <taxon>Actinomycetota</taxon>
        <taxon>Actinomycetes</taxon>
        <taxon>Mycobacteriales</taxon>
        <taxon>Mycobacteriaceae</taxon>
        <taxon>Mycobacterium</taxon>
        <taxon>Mycobacterium avium complex (MAC)</taxon>
    </lineage>
</organism>
<dbReference type="AlphaFoldDB" id="A0AAI8SKC7"/>
<evidence type="ECO:0000313" key="2">
    <source>
        <dbReference type="Proteomes" id="UP000327362"/>
    </source>
</evidence>
<dbReference type="InterPro" id="IPR023393">
    <property type="entry name" value="START-like_dom_sf"/>
</dbReference>
<gene>
    <name evidence="1" type="ORF">JPH1_14140</name>
</gene>
<proteinExistence type="predicted"/>
<dbReference type="Gene3D" id="3.30.530.20">
    <property type="match status" value="1"/>
</dbReference>
<sequence>MIDAATRPERLEAVTHSLVVDQSVVTPVAVHDAFGRTLPMPLPTLFNRWYGPFPPIRDVREQTGAWDAAGQTRIVHLAGGATMREELTSVDPPRSFGYRLCEVTGPMALLVDHVVGEWIFTPAATGTEITWRWDIHPKSPRTAWALPLLGRMWKGYARRALANLSALLTK</sequence>
<name>A0AAI8SKC7_MYCAV</name>
<protein>
    <recommendedName>
        <fullName evidence="3">SRPBCC family protein</fullName>
    </recommendedName>
</protein>
<dbReference type="EMBL" id="AP020326">
    <property type="protein sequence ID" value="BBN46939.1"/>
    <property type="molecule type" value="Genomic_DNA"/>
</dbReference>
<accession>A0AAI8SKC7</accession>
<dbReference type="Pfam" id="PF10604">
    <property type="entry name" value="Polyketide_cyc2"/>
    <property type="match status" value="1"/>
</dbReference>
<dbReference type="InterPro" id="IPR019587">
    <property type="entry name" value="Polyketide_cyclase/dehydratase"/>
</dbReference>
<evidence type="ECO:0008006" key="3">
    <source>
        <dbReference type="Google" id="ProtNLM"/>
    </source>
</evidence>
<evidence type="ECO:0000313" key="1">
    <source>
        <dbReference type="EMBL" id="BBN46939.1"/>
    </source>
</evidence>